<feature type="region of interest" description="Disordered" evidence="1">
    <location>
        <begin position="675"/>
        <end position="703"/>
    </location>
</feature>
<dbReference type="SMART" id="SM00028">
    <property type="entry name" value="TPR"/>
    <property type="match status" value="3"/>
</dbReference>
<reference evidence="2" key="1">
    <citation type="submission" date="2023-08" db="EMBL/GenBank/DDBJ databases">
        <authorList>
            <person name="Chen Y."/>
            <person name="Shah S."/>
            <person name="Dougan E. K."/>
            <person name="Thang M."/>
            <person name="Chan C."/>
        </authorList>
    </citation>
    <scope>NUCLEOTIDE SEQUENCE</scope>
</reference>
<organism evidence="2 3">
    <name type="scientific">Effrenium voratum</name>
    <dbReference type="NCBI Taxonomy" id="2562239"/>
    <lineage>
        <taxon>Eukaryota</taxon>
        <taxon>Sar</taxon>
        <taxon>Alveolata</taxon>
        <taxon>Dinophyceae</taxon>
        <taxon>Suessiales</taxon>
        <taxon>Symbiodiniaceae</taxon>
        <taxon>Effrenium</taxon>
    </lineage>
</organism>
<dbReference type="AlphaFoldDB" id="A0AA36HVK5"/>
<protein>
    <submittedName>
        <fullName evidence="2">Uncharacterized protein</fullName>
    </submittedName>
</protein>
<sequence length="703" mass="77789">MAFLNVTQAPDPTKVMEMLAALGPEAQEAVMQKAEELQQNGMFGAASSPDDLRKRFRKQRQQYIKTYSGPRNLKSFNLGLRHCHDVKPSQRSRSAALVPMMVKELTLGTTHRGRVLEGTICENPLFSGSAAFLVEDAGGDIVEVAVYNVPGAGWEATERLFYKGRTLAIDEPYYKQRMDGSLGIRVDDPAEITDATAPSTADDFKARGNQCFQSGEHQKALDFYLKAMQAEDAACQDLSVLCSNKSLCQLRLEDLSAAACWAGLALHLDPQNAKAKHRLSASAEGLSGEPQMWPRLEGVVRWRPLHNDAAEDWAELKQQGKSAFESGEFAEANNLYDLAIRKHPQLAKVAALLCNSSAALLELQRFVEALSSASVAALLATEEALASKAWIRRGRALEGLKDKLAMKALDSVPLRLVQAEAGLLRKRFLAAQVAPVSELTTAEQLKRRDGFMNELKAKEQFATPDELCKLTDRFKLAPKDVKKKLLAEFGPLMAREVPAFHEQYPKRFGYPGTSQEYVALCRSLLHDAYAHATTSPWMMEISLKSGHKWSDADLMKRYHGTAGMAWVAENAKNLRPGAIMRFREGGIDRYSEYIRTSFCNHTTRKDILHFGTTHVAVGFNDLGMLLTCQLLPAPQGPGPLRFVGIDCSAYSVAKSLVIGSYCGRKCPWSIACRSGTHPPAAARQRRTWRPRPRTSCQRSATRT</sequence>
<comment type="caution">
    <text evidence="2">The sequence shown here is derived from an EMBL/GenBank/DDBJ whole genome shotgun (WGS) entry which is preliminary data.</text>
</comment>
<accession>A0AA36HVK5</accession>
<keyword evidence="3" id="KW-1185">Reference proteome</keyword>
<evidence type="ECO:0000313" key="3">
    <source>
        <dbReference type="Proteomes" id="UP001178507"/>
    </source>
</evidence>
<dbReference type="EMBL" id="CAUJNA010000365">
    <property type="protein sequence ID" value="CAJ1376148.1"/>
    <property type="molecule type" value="Genomic_DNA"/>
</dbReference>
<dbReference type="InterPro" id="IPR053209">
    <property type="entry name" value="Gramillin-biosynth_MTr"/>
</dbReference>
<feature type="compositionally biased region" description="Polar residues" evidence="1">
    <location>
        <begin position="694"/>
        <end position="703"/>
    </location>
</feature>
<dbReference type="Proteomes" id="UP001178507">
    <property type="component" value="Unassembled WGS sequence"/>
</dbReference>
<dbReference type="InterPro" id="IPR011990">
    <property type="entry name" value="TPR-like_helical_dom_sf"/>
</dbReference>
<feature type="compositionally biased region" description="Basic residues" evidence="1">
    <location>
        <begin position="683"/>
        <end position="692"/>
    </location>
</feature>
<gene>
    <name evidence="2" type="ORF">EVOR1521_LOCUS5275</name>
</gene>
<dbReference type="Gene3D" id="1.25.40.10">
    <property type="entry name" value="Tetratricopeptide repeat domain"/>
    <property type="match status" value="2"/>
</dbReference>
<evidence type="ECO:0000256" key="1">
    <source>
        <dbReference type="SAM" id="MobiDB-lite"/>
    </source>
</evidence>
<dbReference type="InterPro" id="IPR019734">
    <property type="entry name" value="TPR_rpt"/>
</dbReference>
<dbReference type="PANTHER" id="PTHR47643">
    <property type="entry name" value="TPR DOMAIN PROTEIN (AFU_ORTHOLOGUE AFUA_5G12710)"/>
    <property type="match status" value="1"/>
</dbReference>
<evidence type="ECO:0000313" key="2">
    <source>
        <dbReference type="EMBL" id="CAJ1376148.1"/>
    </source>
</evidence>
<dbReference type="PANTHER" id="PTHR47643:SF2">
    <property type="entry name" value="TPR DOMAIN PROTEIN (AFU_ORTHOLOGUE AFUA_5G12710)"/>
    <property type="match status" value="1"/>
</dbReference>
<proteinExistence type="predicted"/>
<dbReference type="SUPFAM" id="SSF48452">
    <property type="entry name" value="TPR-like"/>
    <property type="match status" value="2"/>
</dbReference>
<name>A0AA36HVK5_9DINO</name>